<reference evidence="2 6" key="5">
    <citation type="journal article" date="2002" name="Genome Biol.">
        <title>Heterochromatic sequences in a Drosophila whole-genome shotgun assembly.</title>
        <authorList>
            <person name="Hoskins R.A."/>
            <person name="Smith C.D."/>
            <person name="Carlson J.W."/>
            <person name="Carvalho A.B."/>
            <person name="Halpern A."/>
            <person name="Kaminker J.S."/>
            <person name="Kennedy C."/>
            <person name="Mungall C.J."/>
            <person name="Sullivan B.A."/>
            <person name="Sutton G.G."/>
            <person name="Yasuhara J.C."/>
            <person name="Wakimoto B.T."/>
            <person name="Myers E.W."/>
            <person name="Celniker S.E."/>
            <person name="Rubin G.M."/>
            <person name="Karpen G.H."/>
        </authorList>
    </citation>
    <scope>NUCLEOTIDE SEQUENCE [LARGE SCALE GENOMIC DNA]</scope>
    <source>
        <strain evidence="6">Berkeley</strain>
    </source>
</reference>
<dbReference type="BioGRID-ORCS" id="33057">
    <property type="hits" value="0 hits in 1 CRISPR screen"/>
</dbReference>
<dbReference type="FlyBase" id="FBgn0031127">
    <property type="gene designation" value="CG1835"/>
</dbReference>
<reference evidence="2 6" key="9">
    <citation type="journal article" date="2007" name="Science">
        <title>The Release 5.1 annotation of Drosophila melanogaster heterochromatin.</title>
        <authorList>
            <person name="Smith C.D."/>
            <person name="Shu S."/>
            <person name="Mungall C.J."/>
            <person name="Karpen G.H."/>
        </authorList>
    </citation>
    <scope>NUCLEOTIDE SEQUENCE [LARGE SCALE GENOMIC DNA]</scope>
    <source>
        <strain evidence="6">Berkeley</strain>
    </source>
</reference>
<gene>
    <name evidence="2" type="primary">Dmel\CG1835</name>
    <name evidence="2" type="synonym">anon-WO0140519.219</name>
    <name evidence="2" type="synonym">BcDNA:GH25431</name>
    <name evidence="5" type="ORF">CG1835</name>
    <name evidence="2" type="ORF">Dmel_CG1835</name>
</gene>
<feature type="compositionally biased region" description="Basic and acidic residues" evidence="1">
    <location>
        <begin position="42"/>
        <end position="52"/>
    </location>
</feature>
<dbReference type="OMA" id="CLINITP"/>
<reference evidence="2" key="8">
    <citation type="submission" date="2006-08" db="EMBL/GenBank/DDBJ databases">
        <authorList>
            <person name="Celniker S."/>
            <person name="Carlson J."/>
            <person name="Wan K."/>
            <person name="Frise E."/>
            <person name="Hoskins R."/>
            <person name="Park S."/>
            <person name="Svirskas R."/>
            <person name="Rubin G."/>
        </authorList>
    </citation>
    <scope>NUCLEOTIDE SEQUENCE</scope>
</reference>
<dbReference type="HOGENOM" id="CLU_145012_0_0_1"/>
<dbReference type="DNASU" id="33057"/>
<dbReference type="AGR" id="FB:FBgn0031127"/>
<reference evidence="2" key="15">
    <citation type="submission" date="2023-12" db="EMBL/GenBank/DDBJ databases">
        <authorList>
            <consortium name="FlyBase"/>
        </authorList>
    </citation>
    <scope>NUCLEOTIDE SEQUENCE</scope>
</reference>
<dbReference type="RefSeq" id="NP_608404.1">
    <property type="nucleotide sequence ID" value="NM_134560.3"/>
</dbReference>
<reference evidence="6" key="3">
    <citation type="journal article" date="2002" name="Genome Biol.">
        <title>Annotation of the Drosophila melanogaster euchromatic genome: a systematic review.</title>
        <authorList>
            <person name="Misra S."/>
            <person name="Crosby M.A."/>
            <person name="Mungall C.J."/>
            <person name="Matthews B.B."/>
            <person name="Campbell K.S."/>
            <person name="Hradecky P."/>
            <person name="Huang Y."/>
            <person name="Kaminker J.S."/>
            <person name="Millburn G.H."/>
            <person name="Prochnik S.E."/>
            <person name="Smith C.D."/>
            <person name="Tupy J.L."/>
            <person name="Whitfied E.J."/>
            <person name="Bayraktaroglu L."/>
            <person name="Berman B.P."/>
            <person name="Bettencourt B.R."/>
            <person name="Celniker S.E."/>
            <person name="de Grey A.D."/>
            <person name="Drysdale R.A."/>
            <person name="Harris N.L."/>
            <person name="Richter J."/>
            <person name="Russo S."/>
            <person name="Schroeder A.J."/>
            <person name="Shu S.Q."/>
            <person name="Stapleton M."/>
            <person name="Yamada C."/>
            <person name="Ashburner M."/>
            <person name="Gelbart W.M."/>
            <person name="Rubin G.M."/>
            <person name="Lewis S.E."/>
        </authorList>
    </citation>
    <scope>GENOME REANNOTATION</scope>
    <source>
        <strain evidence="6">Berkeley</strain>
    </source>
</reference>
<dbReference type="GeneID" id="33057"/>
<dbReference type="VEuPathDB" id="VectorBase:FBgn0031127"/>
<dbReference type="UCSC" id="CG1835-RA">
    <property type="organism name" value="d. melanogaster"/>
</dbReference>
<sequence length="152" mass="17389">MQPRNKLSKCLIYITPCVQQLCFYGTRRHLLAMQSLSAQRNRKSDVSEKKAVETTVEWGRGPQAGDRLPTAVSLLRRNSTDSARNEVKTAFIRYEKSMNELAKSARKLYKNARLRSLPLRKPMMRGKIGDSDARPLRTPVPSAWAITERENK</sequence>
<feature type="region of interest" description="Disordered" evidence="1">
    <location>
        <begin position="37"/>
        <end position="65"/>
    </location>
</feature>
<name>Q9VRB4_DROME</name>
<dbReference type="ExpressionAtlas" id="Q9VRB4">
    <property type="expression patterns" value="baseline and differential"/>
</dbReference>
<dbReference type="EMBL" id="AE014298">
    <property type="protein sequence ID" value="AAF50888.1"/>
    <property type="molecule type" value="Genomic_DNA"/>
</dbReference>
<reference evidence="2" key="11">
    <citation type="journal article" date="2015" name="G3 (Bethesda)">
        <title>Gene Model Annotations for Drosophila melanogaster: Impact of High-Throughput Data.</title>
        <authorList>
            <consortium name="FlyBase Consortium"/>
            <person name="Matthews B.B."/>
            <person name="Dos Santos G."/>
            <person name="Crosby M.A."/>
            <person name="Emmert D.B."/>
            <person name="St Pierre S.E."/>
            <person name="Gramates L.S."/>
            <person name="Zhou P."/>
            <person name="Schroeder A.J."/>
            <person name="Falls K."/>
            <person name="Strelets V."/>
            <person name="Russo S.M."/>
            <person name="Gelbart W.M."/>
            <person name="null"/>
        </authorList>
    </citation>
    <scope>NUCLEOTIDE SEQUENCE</scope>
</reference>
<proteinExistence type="evidence at transcript level"/>
<protein>
    <submittedName>
        <fullName evidence="4">GEO08968p1</fullName>
    </submittedName>
    <submittedName>
        <fullName evidence="3">GH25431p</fullName>
    </submittedName>
    <submittedName>
        <fullName evidence="2">Uncharacterized protein, isoform A</fullName>
    </submittedName>
</protein>
<evidence type="ECO:0000313" key="2">
    <source>
        <dbReference type="EMBL" id="AAF50888.1"/>
    </source>
</evidence>
<dbReference type="Proteomes" id="UP000000803">
    <property type="component" value="Chromosome X"/>
</dbReference>
<dbReference type="KEGG" id="dme:Dmel_CG1835"/>
<dbReference type="EMBL" id="KX531715">
    <property type="protein sequence ID" value="ANY27525.1"/>
    <property type="molecule type" value="mRNA"/>
</dbReference>
<dbReference type="PaxDb" id="7227-FBpp0076970"/>
<evidence type="ECO:0000256" key="1">
    <source>
        <dbReference type="SAM" id="MobiDB-lite"/>
    </source>
</evidence>
<dbReference type="EMBL" id="AY119544">
    <property type="protein sequence ID" value="AAM50198.1"/>
    <property type="molecule type" value="mRNA"/>
</dbReference>
<reference evidence="2 6" key="10">
    <citation type="journal article" date="2007" name="Science">
        <title>Sequence finishing and mapping of Drosophila melanogaster heterochromatin.</title>
        <authorList>
            <person name="Hoskins R.A."/>
            <person name="Carlson J.W."/>
            <person name="Kennedy C."/>
            <person name="Acevedo D."/>
            <person name="Evans-Holm M."/>
            <person name="Frise E."/>
            <person name="Wan K.H."/>
            <person name="Park S."/>
            <person name="Mendez-Lago M."/>
            <person name="Rossi F."/>
            <person name="Villasante A."/>
            <person name="Dimitri P."/>
            <person name="Karpen G.H."/>
            <person name="Celniker S.E."/>
        </authorList>
    </citation>
    <scope>NUCLEOTIDE SEQUENCE [LARGE SCALE GENOMIC DNA]</scope>
    <source>
        <strain evidence="6">Berkeley</strain>
    </source>
</reference>
<reference evidence="6" key="2">
    <citation type="journal article" date="2002" name="Genome Biol.">
        <title>Finishing a whole-genome shotgun: release 3 of the Drosophila melanogaster euchromatic genome sequence.</title>
        <authorList>
            <person name="Celniker S.E."/>
            <person name="Wheeler D.A."/>
            <person name="Kronmiller B."/>
            <person name="Carlson J.W."/>
            <person name="Halpern A."/>
            <person name="Patel S."/>
            <person name="Adams M."/>
            <person name="Champe M."/>
            <person name="Dugan S.P."/>
            <person name="Frise E."/>
            <person name="Hodgson A."/>
            <person name="George R.A."/>
            <person name="Hoskins R.A."/>
            <person name="Laverty T."/>
            <person name="Muzny D.M."/>
            <person name="Nelson C.R."/>
            <person name="Pacleb J.M."/>
            <person name="Park S."/>
            <person name="Pfeiffer B.D."/>
            <person name="Richards S."/>
            <person name="Sodergren E.J."/>
            <person name="Svirskas R."/>
            <person name="Tabor P.E."/>
            <person name="Wan K."/>
            <person name="Stapleton M."/>
            <person name="Sutton G.G."/>
            <person name="Venter C."/>
            <person name="Weinstock G."/>
            <person name="Scherer S.E."/>
            <person name="Myers E.W."/>
            <person name="Gibbs R.A."/>
            <person name="Rubin G.M."/>
        </authorList>
    </citation>
    <scope>NUCLEOTIDE SEQUENCE [LARGE SCALE GENOMIC DNA]</scope>
    <source>
        <strain evidence="6">Berkeley</strain>
    </source>
</reference>
<reference evidence="2" key="12">
    <citation type="journal article" date="2015" name="G3 (Bethesda)">
        <title>Gene Model Annotations for Drosophila melanogaster: The Rule-Benders.</title>
        <authorList>
            <consortium name="FlyBase Consortium"/>
            <person name="Crosby M.A."/>
            <person name="Gramates L.S."/>
            <person name="Dos Santos G."/>
            <person name="Matthews B.B."/>
            <person name="St Pierre S.E."/>
            <person name="Zhou P."/>
            <person name="Schroeder A.J."/>
            <person name="Falls K."/>
            <person name="Emmert D.B."/>
            <person name="Russo S.M."/>
            <person name="Gelbart W.M."/>
            <person name="null"/>
        </authorList>
    </citation>
    <scope>NUCLEOTIDE SEQUENCE</scope>
</reference>
<reference evidence="2 6" key="7">
    <citation type="journal article" date="2005" name="PLoS Comput. Biol.">
        <title>Combined evidence annotation of transposable elements in genome sequences.</title>
        <authorList>
            <person name="Quesneville H."/>
            <person name="Bergman C.M."/>
            <person name="Andrieu O."/>
            <person name="Autard D."/>
            <person name="Nouaud D."/>
            <person name="Ashburner M."/>
            <person name="Anxolabehere D."/>
        </authorList>
    </citation>
    <scope>NUCLEOTIDE SEQUENCE [LARGE SCALE GENOMIC DNA]</scope>
    <source>
        <strain evidence="6">Berkeley</strain>
    </source>
</reference>
<dbReference type="AlphaFoldDB" id="Q9VRB4"/>
<dbReference type="Bgee" id="FBgn0031127">
    <property type="expression patterns" value="Expressed in early-mid elongation-stage spermatid (Drosophila) in testis and 33 other cell types or tissues"/>
</dbReference>
<reference evidence="3" key="6">
    <citation type="submission" date="2002-06" db="EMBL/GenBank/DDBJ databases">
        <authorList>
            <person name="Stapleton M."/>
            <person name="Brokstein P."/>
            <person name="Hong L."/>
            <person name="Agbayani A."/>
            <person name="Carlson J."/>
            <person name="Champe M."/>
            <person name="Chavez C."/>
            <person name="Dorsett V."/>
            <person name="Dresnek D."/>
            <person name="Farfan D."/>
            <person name="Frise E."/>
            <person name="George R."/>
            <person name="Gonzalez M."/>
            <person name="Guarin H."/>
            <person name="Kronmiller B."/>
            <person name="Li P."/>
            <person name="Liao G."/>
            <person name="Miranda A."/>
            <person name="Mungall C.J."/>
            <person name="Nunoo J."/>
            <person name="Pacleb J."/>
            <person name="Paragas V."/>
            <person name="Park S."/>
            <person name="Patel S."/>
            <person name="Phouanenavong S."/>
            <person name="Wan K."/>
            <person name="Yu C."/>
            <person name="Lewis S.E."/>
            <person name="Rubin G.M."/>
            <person name="Celniker S."/>
        </authorList>
    </citation>
    <scope>NUCLEOTIDE SEQUENCE</scope>
    <source>
        <strain evidence="3">Berkeley</strain>
    </source>
</reference>
<evidence type="ECO:0000313" key="3">
    <source>
        <dbReference type="EMBL" id="AAM50198.1"/>
    </source>
</evidence>
<reference evidence="6" key="4">
    <citation type="journal article" date="2002" name="Genome Biol.">
        <title>The transposable elements of the Drosophila melanogaster euchromatin: a genomics perspective.</title>
        <authorList>
            <person name="Kaminker J.S."/>
            <person name="Bergman C.M."/>
            <person name="Kronmiller B."/>
            <person name="Carlson J."/>
            <person name="Svirskas R."/>
            <person name="Patel S."/>
            <person name="Frise E."/>
            <person name="Wheeler D.A."/>
            <person name="Lewis S.E."/>
            <person name="Rubin G.M."/>
            <person name="Ashburner M."/>
            <person name="Celniker S.E."/>
        </authorList>
    </citation>
    <scope>NUCLEOTIDE SEQUENCE [LARGE SCALE GENOMIC DNA]</scope>
    <source>
        <strain evidence="6">Berkeley</strain>
    </source>
</reference>
<evidence type="ECO:0000313" key="6">
    <source>
        <dbReference type="Proteomes" id="UP000000803"/>
    </source>
</evidence>
<keyword evidence="6" id="KW-1185">Reference proteome</keyword>
<dbReference type="STRING" id="7227.FBpp0076969"/>
<organism evidence="2 6">
    <name type="scientific">Drosophila melanogaster</name>
    <name type="common">Fruit fly</name>
    <dbReference type="NCBI Taxonomy" id="7227"/>
    <lineage>
        <taxon>Eukaryota</taxon>
        <taxon>Metazoa</taxon>
        <taxon>Ecdysozoa</taxon>
        <taxon>Arthropoda</taxon>
        <taxon>Hexapoda</taxon>
        <taxon>Insecta</taxon>
        <taxon>Pterygota</taxon>
        <taxon>Neoptera</taxon>
        <taxon>Endopterygota</taxon>
        <taxon>Diptera</taxon>
        <taxon>Brachycera</taxon>
        <taxon>Muscomorpha</taxon>
        <taxon>Ephydroidea</taxon>
        <taxon>Drosophilidae</taxon>
        <taxon>Drosophila</taxon>
        <taxon>Sophophora</taxon>
    </lineage>
</organism>
<dbReference type="OrthoDB" id="7833693at2759"/>
<reference evidence="2 6" key="1">
    <citation type="journal article" date="2000" name="Science">
        <title>The genome sequence of Drosophila melanogaster.</title>
        <authorList>
            <person name="Adams M.D."/>
            <person name="Celniker S.E."/>
            <person name="Holt R.A."/>
            <person name="Evans C.A."/>
            <person name="Gocayne J.D."/>
            <person name="Amanatides P.G."/>
            <person name="Scherer S.E."/>
            <person name="Li P.W."/>
            <person name="Hoskins R.A."/>
            <person name="Galle R.F."/>
            <person name="George R.A."/>
            <person name="Lewis S.E."/>
            <person name="Richards S."/>
            <person name="Ashburner M."/>
            <person name="Henderson S.N."/>
            <person name="Sutton G.G."/>
            <person name="Wortman J.R."/>
            <person name="Yandell M.D."/>
            <person name="Zhang Q."/>
            <person name="Chen L.X."/>
            <person name="Brandon R.C."/>
            <person name="Rogers Y.H."/>
            <person name="Blazej R.G."/>
            <person name="Champe M."/>
            <person name="Pfeiffer B.D."/>
            <person name="Wan K.H."/>
            <person name="Doyle C."/>
            <person name="Baxter E.G."/>
            <person name="Helt G."/>
            <person name="Nelson C.R."/>
            <person name="Gabor G.L."/>
            <person name="Abril J.F."/>
            <person name="Agbayani A."/>
            <person name="An H.J."/>
            <person name="Andrews-Pfannkoch C."/>
            <person name="Baldwin D."/>
            <person name="Ballew R.M."/>
            <person name="Basu A."/>
            <person name="Baxendale J."/>
            <person name="Bayraktaroglu L."/>
            <person name="Beasley E.M."/>
            <person name="Beeson K.Y."/>
            <person name="Benos P.V."/>
            <person name="Berman B.P."/>
            <person name="Bhandari D."/>
            <person name="Bolshakov S."/>
            <person name="Borkova D."/>
            <person name="Botchan M.R."/>
            <person name="Bouck J."/>
            <person name="Brokstein P."/>
            <person name="Brottier P."/>
            <person name="Burtis K.C."/>
            <person name="Busam D.A."/>
            <person name="Butler H."/>
            <person name="Cadieu E."/>
            <person name="Center A."/>
            <person name="Chandra I."/>
            <person name="Cherry J.M."/>
            <person name="Cawley S."/>
            <person name="Dahlke C."/>
            <person name="Davenport L.B."/>
            <person name="Davies P."/>
            <person name="de Pablos B."/>
            <person name="Delcher A."/>
            <person name="Deng Z."/>
            <person name="Mays A.D."/>
            <person name="Dew I."/>
            <person name="Dietz S.M."/>
            <person name="Dodson K."/>
            <person name="Doup L.E."/>
            <person name="Downes M."/>
            <person name="Dugan-Rocha S."/>
            <person name="Dunkov B.C."/>
            <person name="Dunn P."/>
            <person name="Durbin K.J."/>
            <person name="Evangelista C.C."/>
            <person name="Ferraz C."/>
            <person name="Ferriera S."/>
            <person name="Fleischmann W."/>
            <person name="Fosler C."/>
            <person name="Gabrielian A.E."/>
            <person name="Garg N.S."/>
            <person name="Gelbart W.M."/>
            <person name="Glasser K."/>
            <person name="Glodek A."/>
            <person name="Gong F."/>
            <person name="Gorrell J.H."/>
            <person name="Gu Z."/>
            <person name="Guan P."/>
            <person name="Harris M."/>
            <person name="Harris N.L."/>
            <person name="Harvey D."/>
            <person name="Heiman T.J."/>
            <person name="Hernandez J.R."/>
            <person name="Houck J."/>
            <person name="Hostin D."/>
            <person name="Houston K.A."/>
            <person name="Howland T.J."/>
            <person name="Wei M.H."/>
            <person name="Ibegwam C."/>
            <person name="Jalali M."/>
            <person name="Kalush F."/>
            <person name="Karpen G.H."/>
            <person name="Ke Z."/>
            <person name="Kennison J.A."/>
            <person name="Ketchum K.A."/>
            <person name="Kimmel B.E."/>
            <person name="Kodira C.D."/>
            <person name="Kraft C."/>
            <person name="Kravitz S."/>
            <person name="Kulp D."/>
            <person name="Lai Z."/>
            <person name="Lasko P."/>
            <person name="Lei Y."/>
            <person name="Levitsky A.A."/>
            <person name="Li J."/>
            <person name="Li Z."/>
            <person name="Liang Y."/>
            <person name="Lin X."/>
            <person name="Liu X."/>
            <person name="Mattei B."/>
            <person name="McIntosh T.C."/>
            <person name="McLeod M.P."/>
            <person name="McPherson D."/>
            <person name="Merkulov G."/>
            <person name="Milshina N.V."/>
            <person name="Mobarry C."/>
            <person name="Morris J."/>
            <person name="Moshrefi A."/>
            <person name="Mount S.M."/>
            <person name="Moy M."/>
            <person name="Murphy B."/>
            <person name="Murphy L."/>
            <person name="Muzny D.M."/>
            <person name="Nelson D.L."/>
            <person name="Nelson D.R."/>
            <person name="Nelson K.A."/>
            <person name="Nixon K."/>
            <person name="Nusskern D.R."/>
            <person name="Pacleb J.M."/>
            <person name="Palazzolo M."/>
            <person name="Pittman G.S."/>
            <person name="Pan S."/>
            <person name="Pollard J."/>
            <person name="Puri V."/>
            <person name="Reese M.G."/>
            <person name="Reinert K."/>
            <person name="Remington K."/>
            <person name="Saunders R.D."/>
            <person name="Scheeler F."/>
            <person name="Shen H."/>
            <person name="Shue B.C."/>
            <person name="Siden-Kiamos I."/>
            <person name="Simpson M."/>
            <person name="Skupski M.P."/>
            <person name="Smith T."/>
            <person name="Spier E."/>
            <person name="Spradling A.C."/>
            <person name="Stapleton M."/>
            <person name="Strong R."/>
            <person name="Sun E."/>
            <person name="Svirskas R."/>
            <person name="Tector C."/>
            <person name="Turner R."/>
            <person name="Venter E."/>
            <person name="Wang A.H."/>
            <person name="Wang X."/>
            <person name="Wang Z.Y."/>
            <person name="Wassarman D.A."/>
            <person name="Weinstock G.M."/>
            <person name="Weissenbach J."/>
            <person name="Williams S.M."/>
            <person name="WoodageT"/>
            <person name="Worley K.C."/>
            <person name="Wu D."/>
            <person name="Yang S."/>
            <person name="Yao Q.A."/>
            <person name="Ye J."/>
            <person name="Yeh R.F."/>
            <person name="Zaveri J.S."/>
            <person name="Zhan M."/>
            <person name="Zhang G."/>
            <person name="Zhao Q."/>
            <person name="Zheng L."/>
            <person name="Zheng X.H."/>
            <person name="Zhong F.N."/>
            <person name="Zhong W."/>
            <person name="Zhou X."/>
            <person name="Zhu S."/>
            <person name="Zhu X."/>
            <person name="Smith H.O."/>
            <person name="Gibbs R.A."/>
            <person name="Myers E.W."/>
            <person name="Rubin G.M."/>
            <person name="Venter J.C."/>
        </authorList>
    </citation>
    <scope>NUCLEOTIDE SEQUENCE [LARGE SCALE GENOMIC DNA]</scope>
    <source>
        <strain evidence="6">Berkeley</strain>
    </source>
</reference>
<reference evidence="2" key="13">
    <citation type="journal article" date="2015" name="Genome Res.">
        <title>The Release 6 reference sequence of the Drosophila melanogaster genome.</title>
        <authorList>
            <person name="Hoskins R.A."/>
            <person name="Carlson J.W."/>
            <person name="Wan K.H."/>
            <person name="Park S."/>
            <person name="Mendez I."/>
            <person name="Galle S.E."/>
            <person name="Booth B.W."/>
            <person name="Pfeiffer B.D."/>
            <person name="George R.A."/>
            <person name="Svirskas R."/>
            <person name="Krzywinski M."/>
            <person name="Schein J."/>
            <person name="Accardo M.C."/>
            <person name="Damia E."/>
            <person name="Messina G."/>
            <person name="Mendez-Lago M."/>
            <person name="de Pablos B."/>
            <person name="Demakova O.V."/>
            <person name="Andreyeva E.N."/>
            <person name="Boldyreva L.V."/>
            <person name="Marra M."/>
            <person name="Carvalho A.B."/>
            <person name="Dimitri P."/>
            <person name="Villasante A."/>
            <person name="Zhimulev I.F."/>
            <person name="Rubin G.M."/>
            <person name="Karpen G.H."/>
            <person name="Celniker S.E."/>
        </authorList>
    </citation>
    <scope>NUCLEOTIDE SEQUENCE</scope>
</reference>
<accession>Q9VRB4</accession>
<feature type="region of interest" description="Disordered" evidence="1">
    <location>
        <begin position="123"/>
        <end position="152"/>
    </location>
</feature>
<evidence type="ECO:0000313" key="4">
    <source>
        <dbReference type="EMBL" id="ANY27525.1"/>
    </source>
</evidence>
<reference evidence="2" key="16">
    <citation type="submission" date="2024-06" db="EMBL/GenBank/DDBJ databases">
        <title>Drosophila melanogaster release 4 sequence.</title>
        <authorList>
            <consortium name="Berkeley Drosophila Genome Project"/>
            <person name="Celniker S."/>
            <person name="Carlson J."/>
            <person name="Wan K."/>
            <person name="Pfeiffer B."/>
            <person name="Frise E."/>
            <person name="George R."/>
            <person name="Hoskins R."/>
            <person name="Stapleton M."/>
            <person name="Pacleb J."/>
            <person name="Park S."/>
            <person name="Svirskas R."/>
            <person name="Smith E."/>
            <person name="Yu C."/>
            <person name="Rubin G."/>
        </authorList>
    </citation>
    <scope>NUCLEOTIDE SEQUENCE</scope>
</reference>
<reference evidence="4" key="14">
    <citation type="submission" date="2016-07" db="EMBL/GenBank/DDBJ databases">
        <authorList>
            <person name="Wan K."/>
            <person name="Booth B."/>
            <person name="Spirohn K."/>
            <person name="Hao T."/>
            <person name="Hu Y."/>
            <person name="Calderwood M."/>
            <person name="Hill D."/>
            <person name="Mohr S."/>
            <person name="Vidal M."/>
            <person name="Celniker S."/>
            <person name="Perrimon N."/>
        </authorList>
    </citation>
    <scope>NUCLEOTIDE SEQUENCE</scope>
</reference>
<evidence type="ECO:0000313" key="5">
    <source>
        <dbReference type="FlyBase" id="FBgn0031127"/>
    </source>
</evidence>